<evidence type="ECO:0000256" key="1">
    <source>
        <dbReference type="SAM" id="Coils"/>
    </source>
</evidence>
<feature type="chain" id="PRO_5035681437" evidence="2">
    <location>
        <begin position="17"/>
        <end position="207"/>
    </location>
</feature>
<reference evidence="3" key="1">
    <citation type="submission" date="2020-09" db="EMBL/GenBank/DDBJ databases">
        <authorList>
            <person name="Kikuchi T."/>
        </authorList>
    </citation>
    <scope>NUCLEOTIDE SEQUENCE</scope>
    <source>
        <strain evidence="3">SH1</strain>
    </source>
</reference>
<protein>
    <submittedName>
        <fullName evidence="3">Uncharacterized protein</fullName>
    </submittedName>
</protein>
<dbReference type="Proteomes" id="UP000783686">
    <property type="component" value="Unassembled WGS sequence"/>
</dbReference>
<sequence>MKSFIVLLLIFSPANSQDLSSSRETDYCEDYNLCLERLEAKQRECLKLPVLEKEDFAKLTPLADCQRKERRKQQRELNKLQLKRTEIISDCVAAHLDRAEDIMDSDVEAKCRSASEKLQILNEVIMNPKTFGKKSLRTKRKHVVIKQSHRVCRRVKKMLQKKCNQLSRCCSIATECEVKADRFTDQIYQIRRDLRNPKSSQLKCSTD</sequence>
<evidence type="ECO:0000313" key="3">
    <source>
        <dbReference type="EMBL" id="CAD5210107.1"/>
    </source>
</evidence>
<evidence type="ECO:0000256" key="2">
    <source>
        <dbReference type="SAM" id="SignalP"/>
    </source>
</evidence>
<organism evidence="3 4">
    <name type="scientific">Bursaphelenchus okinawaensis</name>
    <dbReference type="NCBI Taxonomy" id="465554"/>
    <lineage>
        <taxon>Eukaryota</taxon>
        <taxon>Metazoa</taxon>
        <taxon>Ecdysozoa</taxon>
        <taxon>Nematoda</taxon>
        <taxon>Chromadorea</taxon>
        <taxon>Rhabditida</taxon>
        <taxon>Tylenchina</taxon>
        <taxon>Tylenchomorpha</taxon>
        <taxon>Aphelenchoidea</taxon>
        <taxon>Aphelenchoididae</taxon>
        <taxon>Bursaphelenchus</taxon>
    </lineage>
</organism>
<accession>A0A811K3P3</accession>
<gene>
    <name evidence="3" type="ORF">BOKJ2_LOCUS3022</name>
</gene>
<comment type="caution">
    <text evidence="3">The sequence shown here is derived from an EMBL/GenBank/DDBJ whole genome shotgun (WGS) entry which is preliminary data.</text>
</comment>
<name>A0A811K3P3_9BILA</name>
<dbReference type="EMBL" id="CAJFCW020000002">
    <property type="protein sequence ID" value="CAG9090689.1"/>
    <property type="molecule type" value="Genomic_DNA"/>
</dbReference>
<dbReference type="Proteomes" id="UP000614601">
    <property type="component" value="Unassembled WGS sequence"/>
</dbReference>
<keyword evidence="1" id="KW-0175">Coiled coil</keyword>
<evidence type="ECO:0000313" key="4">
    <source>
        <dbReference type="Proteomes" id="UP000614601"/>
    </source>
</evidence>
<dbReference type="EMBL" id="CAJFDH010000002">
    <property type="protein sequence ID" value="CAD5210107.1"/>
    <property type="molecule type" value="Genomic_DNA"/>
</dbReference>
<feature type="signal peptide" evidence="2">
    <location>
        <begin position="1"/>
        <end position="16"/>
    </location>
</feature>
<feature type="coiled-coil region" evidence="1">
    <location>
        <begin position="63"/>
        <end position="90"/>
    </location>
</feature>
<keyword evidence="2" id="KW-0732">Signal</keyword>
<dbReference type="OrthoDB" id="5806405at2759"/>
<dbReference type="AlphaFoldDB" id="A0A811K3P3"/>
<keyword evidence="4" id="KW-1185">Reference proteome</keyword>
<proteinExistence type="predicted"/>